<keyword evidence="2" id="KW-1185">Reference proteome</keyword>
<comment type="caution">
    <text evidence="1">The sequence shown here is derived from an EMBL/GenBank/DDBJ whole genome shotgun (WGS) entry which is preliminary data.</text>
</comment>
<proteinExistence type="predicted"/>
<reference evidence="1 2" key="1">
    <citation type="submission" date="2015-09" db="EMBL/GenBank/DDBJ databases">
        <title>Draft genome sequence of Aliiroseovarius crassostreae CV919-312TSm, the causative agent of Roseovarius Oyster Disease (formerly Juvenile Oyster Disease).</title>
        <authorList>
            <person name="Kessner L."/>
            <person name="Spinard E."/>
            <person name="Nelson D."/>
        </authorList>
    </citation>
    <scope>NUCLEOTIDE SEQUENCE [LARGE SCALE GENOMIC DNA]</scope>
    <source>
        <strain evidence="1 2">CV919-312</strain>
    </source>
</reference>
<evidence type="ECO:0000313" key="2">
    <source>
        <dbReference type="Proteomes" id="UP000050471"/>
    </source>
</evidence>
<dbReference type="OrthoDB" id="7872277at2"/>
<gene>
    <name evidence="1" type="ORF">AKJ29_02420</name>
</gene>
<evidence type="ECO:0000313" key="1">
    <source>
        <dbReference type="EMBL" id="KPN63024.1"/>
    </source>
</evidence>
<name>A0A0P7IWK8_9RHOB</name>
<organism evidence="1 2">
    <name type="scientific">Aliiroseovarius crassostreae</name>
    <dbReference type="NCBI Taxonomy" id="154981"/>
    <lineage>
        <taxon>Bacteria</taxon>
        <taxon>Pseudomonadati</taxon>
        <taxon>Pseudomonadota</taxon>
        <taxon>Alphaproteobacteria</taxon>
        <taxon>Rhodobacterales</taxon>
        <taxon>Paracoccaceae</taxon>
        <taxon>Aliiroseovarius</taxon>
    </lineage>
</organism>
<protein>
    <submittedName>
        <fullName evidence="1">Uncharacterized protein</fullName>
    </submittedName>
</protein>
<dbReference type="RefSeq" id="WP_074963695.1">
    <property type="nucleotide sequence ID" value="NZ_FPBS01000010.1"/>
</dbReference>
<sequence>MASEEKRVAKLKSVLEKLTGGKNVQNRQLRSLLGEEAYARFEDDWQQQIELREVLENKPKEVLKYEKLLKQATFTYVKAETASQQGRHKIARELLDKSDAQFCRVAEYLAENVVGNPSLEGWFDRNVHFDASNTPHSCPDDFPCVVTSRGTRNRGGGLLRLRRSKRQVKIDAIERELDKLVDGEIRESDILQRIASKKALRKLASN</sequence>
<dbReference type="AlphaFoldDB" id="A0A0P7IWK8"/>
<dbReference type="Proteomes" id="UP000050471">
    <property type="component" value="Unassembled WGS sequence"/>
</dbReference>
<dbReference type="EMBL" id="LKBA01000007">
    <property type="protein sequence ID" value="KPN63024.1"/>
    <property type="molecule type" value="Genomic_DNA"/>
</dbReference>
<accession>A0A0P7IWK8</accession>